<dbReference type="InterPro" id="IPR052089">
    <property type="entry name" value="Ankyrin-BTB/POZ_domain"/>
</dbReference>
<dbReference type="SUPFAM" id="SSF54695">
    <property type="entry name" value="POZ domain"/>
    <property type="match status" value="1"/>
</dbReference>
<keyword evidence="2 3" id="KW-0040">ANK repeat</keyword>
<evidence type="ECO:0000256" key="3">
    <source>
        <dbReference type="PROSITE-ProRule" id="PRU00023"/>
    </source>
</evidence>
<feature type="compositionally biased region" description="Low complexity" evidence="4">
    <location>
        <begin position="437"/>
        <end position="446"/>
    </location>
</feature>
<evidence type="ECO:0000256" key="4">
    <source>
        <dbReference type="SAM" id="MobiDB-lite"/>
    </source>
</evidence>
<gene>
    <name evidence="6" type="ORF">V1478_017132</name>
</gene>
<evidence type="ECO:0000313" key="6">
    <source>
        <dbReference type="EMBL" id="KAL2713434.1"/>
    </source>
</evidence>
<feature type="compositionally biased region" description="Polar residues" evidence="4">
    <location>
        <begin position="419"/>
        <end position="436"/>
    </location>
</feature>
<feature type="domain" description="BTB" evidence="5">
    <location>
        <begin position="1349"/>
        <end position="1410"/>
    </location>
</feature>
<dbReference type="Pfam" id="PF00651">
    <property type="entry name" value="BTB"/>
    <property type="match status" value="1"/>
</dbReference>
<dbReference type="PROSITE" id="PS50297">
    <property type="entry name" value="ANK_REP_REGION"/>
    <property type="match status" value="1"/>
</dbReference>
<dbReference type="Gene3D" id="1.25.40.20">
    <property type="entry name" value="Ankyrin repeat-containing domain"/>
    <property type="match status" value="2"/>
</dbReference>
<dbReference type="Gene3D" id="1.10.20.10">
    <property type="entry name" value="Histone, subunit A"/>
    <property type="match status" value="1"/>
</dbReference>
<dbReference type="CDD" id="cd18491">
    <property type="entry name" value="BACK_ABTB2_like"/>
    <property type="match status" value="1"/>
</dbReference>
<feature type="region of interest" description="Disordered" evidence="4">
    <location>
        <begin position="1187"/>
        <end position="1209"/>
    </location>
</feature>
<dbReference type="InterPro" id="IPR011333">
    <property type="entry name" value="SKP1/BTB/POZ_sf"/>
</dbReference>
<dbReference type="InterPro" id="IPR036770">
    <property type="entry name" value="Ankyrin_rpt-contain_sf"/>
</dbReference>
<accession>A0ABD1ZYI2</accession>
<organism evidence="6 7">
    <name type="scientific">Vespula squamosa</name>
    <name type="common">Southern yellow jacket</name>
    <name type="synonym">Wasp</name>
    <dbReference type="NCBI Taxonomy" id="30214"/>
    <lineage>
        <taxon>Eukaryota</taxon>
        <taxon>Metazoa</taxon>
        <taxon>Ecdysozoa</taxon>
        <taxon>Arthropoda</taxon>
        <taxon>Hexapoda</taxon>
        <taxon>Insecta</taxon>
        <taxon>Pterygota</taxon>
        <taxon>Neoptera</taxon>
        <taxon>Endopterygota</taxon>
        <taxon>Hymenoptera</taxon>
        <taxon>Apocrita</taxon>
        <taxon>Aculeata</taxon>
        <taxon>Vespoidea</taxon>
        <taxon>Vespidae</taxon>
        <taxon>Vespinae</taxon>
        <taxon>Vespula</taxon>
    </lineage>
</organism>
<dbReference type="PROSITE" id="PS50088">
    <property type="entry name" value="ANK_REPEAT"/>
    <property type="match status" value="1"/>
</dbReference>
<reference evidence="6 7" key="1">
    <citation type="journal article" date="2024" name="Ann. Entomol. Soc. Am.">
        <title>Genomic analyses of the southern and eastern yellowjacket wasps (Hymenoptera: Vespidae) reveal evolutionary signatures of social life.</title>
        <authorList>
            <person name="Catto M.A."/>
            <person name="Caine P.B."/>
            <person name="Orr S.E."/>
            <person name="Hunt B.G."/>
            <person name="Goodisman M.A.D."/>
        </authorList>
    </citation>
    <scope>NUCLEOTIDE SEQUENCE [LARGE SCALE GENOMIC DNA]</scope>
    <source>
        <strain evidence="6">233</strain>
        <tissue evidence="6">Head and thorax</tissue>
    </source>
</reference>
<protein>
    <submittedName>
        <fullName evidence="6">Ankyrin repeat and BTB/POZ domain-containing protein BTBD11 isoform X2</fullName>
    </submittedName>
</protein>
<dbReference type="Gene3D" id="3.30.710.10">
    <property type="entry name" value="Potassium Channel Kv1.1, Chain A"/>
    <property type="match status" value="1"/>
</dbReference>
<feature type="repeat" description="ANK" evidence="3">
    <location>
        <begin position="959"/>
        <end position="991"/>
    </location>
</feature>
<dbReference type="Pfam" id="PF26281">
    <property type="entry name" value="Histone_ABTB"/>
    <property type="match status" value="1"/>
</dbReference>
<feature type="compositionally biased region" description="Polar residues" evidence="4">
    <location>
        <begin position="1189"/>
        <end position="1200"/>
    </location>
</feature>
<sequence length="1530" mass="170203">MNLEHPTIDGCSQQPLFLSGTSTSAGISAPQQQNVPTNATPPEHYGGPLSLSICISDSGHEILRPKPRRDESKGSSWPFKRLIRKTSALSRRARPPFTIIRRFLVEDYVCAFLNAYPYDWFVQEGLSFWLVARQVHWEMFEEKVGRLSENETIEIMTRDCTCLLCRELKDYEMSTTVEVQQPMVDGANFILRRPVTFISREPTREWQETGEYEKTSTLEDPTRRRFDKTEIVVGVGSKSTRTVDVPHKTVIYFGDTSQRGKEKKDSTESHRDEIPSRNLERDENSTIDDTKRSHEIVVNVTPSREDVLRIEEDESQIEDYWSLPGDTTGFKADWSFVQQWRLRGPGGGSGREVYCPPYTKDFTENQSKSGVHNMVHMVAERDTDSVAPTPTPQHPHPSQHHHLSLHELRVLQRRPECAGNSSSDENRSSGHASMSDTGGHTSSSSPPHRHHRSHSPQQLNSVPEDDRLSASVTQRNGRSRSGQNRNRHRATPAKLQVPWSGSGLEDIKLAIQQLTMRSHKSSSTYSSLSGSESSEPAVRRLMRHSSLETINTNVTSADEFVWVDSHNRLVELQQLPWTHHDVLRVLQNGRTREHMEQVSMETIPRLSYLLQRALVRISRETQRLAKPIGLCSKHEVYSAFKIVLCPALADSCTKACLRAAAMFAVSGDQLKQSKASRSGLQLPVGRFLRWMSDVRLGRMVHEYAAVYLTAGIENLLEEILLQCMPTEPHTTLTATMLEHVIANSGDLWGLLQPYAHLNAGRIASGALAMPRWASVSSLNSSSSSRSGKEAIGSTLEPSFLTTCVGSMSELIELISKVAQSGRCPVPLTAKALNALFYYMRCSQLEHGERGSGIQELAYERAYVVLPPLIEWLRIAAAHAEHRHALAVDQDDINQAARLLLPGVDCPEITVCSKRIDDSEYVRLLTTDMAFKMLTSGREELIAQAMPLLPATKINTVNDSGFTALMLACINGDEQAVAALLDAGADLNIESPPPSTSQSSGTPSKVSSSTSTAIVRSPVNQSVITTPSKNGSAPSPGGTPCGNSSNVYYVQTGFNAETQHWTALTYTALLGHCNIARMLLERGAAVEGGAKVSEDKCTVTPLQAATASGNNEMVALLLAHSAQPFLSTLIKDSFSYTGSAQRGCYSAVSVATAHGQRSCLHQLLSHPLNFSAKRGEKEILSLEEILAEGNASTNPQQQTVDGKSGHREGKEPVFNKLQTKALQEAMYHSAESNHLDITMELRGLKVGWTLHCWMHSLATAHEMRIDSVIDQLLQDFLQVCPDDYSTQFVQECLPLLFNIFRYSKKEGTTLLLADIFCTCFGWEPIKPIRDTTLSSGSRIDPKFVNNPELSDVQFRVEGRVFYGHKIVLVTSSPRFRNMLSSKLCEGNPPIVQINDIRYHIFQMVMEFLYHGGCATLEVNQSDVLELMAAANFFQLDGLLRYCEAQCSAMVDLDNIVSMYIHAKVYNAAQLLEYCQGFLLQNMVALLTYDDSVKRLLFAKKLPNHDVLAGLLLTLQARIKARRSQQQNKIKT</sequence>
<dbReference type="SMART" id="SM00225">
    <property type="entry name" value="BTB"/>
    <property type="match status" value="1"/>
</dbReference>
<dbReference type="EMBL" id="JAUDFV010000158">
    <property type="protein sequence ID" value="KAL2713434.1"/>
    <property type="molecule type" value="Genomic_DNA"/>
</dbReference>
<feature type="compositionally biased region" description="Low complexity" evidence="4">
    <location>
        <begin position="995"/>
        <end position="1011"/>
    </location>
</feature>
<feature type="compositionally biased region" description="Low complexity" evidence="4">
    <location>
        <begin position="474"/>
        <end position="484"/>
    </location>
</feature>
<dbReference type="CDD" id="cd22913">
    <property type="entry name" value="HFD_ABTB2-like"/>
    <property type="match status" value="1"/>
</dbReference>
<dbReference type="SUPFAM" id="SSF47113">
    <property type="entry name" value="Histone-fold"/>
    <property type="match status" value="1"/>
</dbReference>
<feature type="region of interest" description="Disordered" evidence="4">
    <location>
        <begin position="416"/>
        <end position="497"/>
    </location>
</feature>
<dbReference type="PANTHER" id="PTHR46071:SF2">
    <property type="entry name" value="ANKYRIN REPEAT AND BTB_POZ DOMAIN-CONTAINING PROTEIN 2-LIKE PROTEIN"/>
    <property type="match status" value="1"/>
</dbReference>
<dbReference type="CDD" id="cd18297">
    <property type="entry name" value="BTB_POZ_ABTB2-like"/>
    <property type="match status" value="1"/>
</dbReference>
<proteinExistence type="predicted"/>
<dbReference type="SUPFAM" id="SSF48403">
    <property type="entry name" value="Ankyrin repeat"/>
    <property type="match status" value="1"/>
</dbReference>
<comment type="caution">
    <text evidence="6">The sequence shown here is derived from an EMBL/GenBank/DDBJ whole genome shotgun (WGS) entry which is preliminary data.</text>
</comment>
<name>A0ABD1ZYI2_VESSQ</name>
<dbReference type="InterPro" id="IPR009072">
    <property type="entry name" value="Histone-fold"/>
</dbReference>
<dbReference type="Proteomes" id="UP001607302">
    <property type="component" value="Unassembled WGS sequence"/>
</dbReference>
<feature type="compositionally biased region" description="Polar residues" evidence="4">
    <location>
        <begin position="22"/>
        <end position="40"/>
    </location>
</feature>
<dbReference type="SMART" id="SM00248">
    <property type="entry name" value="ANK"/>
    <property type="match status" value="4"/>
</dbReference>
<dbReference type="PROSITE" id="PS50097">
    <property type="entry name" value="BTB"/>
    <property type="match status" value="1"/>
</dbReference>
<dbReference type="Pfam" id="PF00023">
    <property type="entry name" value="Ank"/>
    <property type="match status" value="1"/>
</dbReference>
<dbReference type="InterPro" id="IPR002110">
    <property type="entry name" value="Ankyrin_rpt"/>
</dbReference>
<feature type="compositionally biased region" description="Basic and acidic residues" evidence="4">
    <location>
        <begin position="258"/>
        <end position="290"/>
    </location>
</feature>
<dbReference type="InterPro" id="IPR000210">
    <property type="entry name" value="BTB/POZ_dom"/>
</dbReference>
<feature type="region of interest" description="Disordered" evidence="4">
    <location>
        <begin position="254"/>
        <end position="290"/>
    </location>
</feature>
<dbReference type="InterPro" id="IPR059008">
    <property type="entry name" value="ABTB2/3_histone"/>
</dbReference>
<keyword evidence="7" id="KW-1185">Reference proteome</keyword>
<feature type="region of interest" description="Disordered" evidence="4">
    <location>
        <begin position="384"/>
        <end position="404"/>
    </location>
</feature>
<evidence type="ECO:0000256" key="2">
    <source>
        <dbReference type="ARBA" id="ARBA00023043"/>
    </source>
</evidence>
<dbReference type="PANTHER" id="PTHR46071">
    <property type="entry name" value="ANKYRIN REPEAT AND BTB/POZ DOMAIN-CONTAINING"/>
    <property type="match status" value="1"/>
</dbReference>
<feature type="compositionally biased region" description="Polar residues" evidence="4">
    <location>
        <begin position="1017"/>
        <end position="1032"/>
    </location>
</feature>
<dbReference type="FunFam" id="3.30.710.10:FF:000030">
    <property type="entry name" value="Ankyrin repeat and BTB/POZ domain-containing protein BTBD11"/>
    <property type="match status" value="1"/>
</dbReference>
<feature type="region of interest" description="Disordered" evidence="4">
    <location>
        <begin position="987"/>
        <end position="1038"/>
    </location>
</feature>
<keyword evidence="1" id="KW-0677">Repeat</keyword>
<evidence type="ECO:0000313" key="7">
    <source>
        <dbReference type="Proteomes" id="UP001607302"/>
    </source>
</evidence>
<dbReference type="Pfam" id="PF12796">
    <property type="entry name" value="Ank_2"/>
    <property type="match status" value="1"/>
</dbReference>
<evidence type="ECO:0000259" key="5">
    <source>
        <dbReference type="PROSITE" id="PS50097"/>
    </source>
</evidence>
<evidence type="ECO:0000256" key="1">
    <source>
        <dbReference type="ARBA" id="ARBA00022737"/>
    </source>
</evidence>
<feature type="region of interest" description="Disordered" evidence="4">
    <location>
        <begin position="22"/>
        <end position="42"/>
    </location>
</feature>